<keyword evidence="5 10" id="KW-0312">Gluconeogenesis</keyword>
<dbReference type="InterPro" id="IPR046348">
    <property type="entry name" value="SIS_dom_sf"/>
</dbReference>
<protein>
    <recommendedName>
        <fullName evidence="4 10">Glucose-6-phosphate isomerase</fullName>
        <ecNumber evidence="3 10">5.3.1.9</ecNumber>
    </recommendedName>
</protein>
<dbReference type="GO" id="GO:0097367">
    <property type="term" value="F:carbohydrate derivative binding"/>
    <property type="evidence" value="ECO:0007669"/>
    <property type="project" value="InterPro"/>
</dbReference>
<dbReference type="CDD" id="cd05016">
    <property type="entry name" value="SIS_PGI_2"/>
    <property type="match status" value="1"/>
</dbReference>
<dbReference type="GO" id="GO:0051156">
    <property type="term" value="P:glucose 6-phosphate metabolic process"/>
    <property type="evidence" value="ECO:0007669"/>
    <property type="project" value="EnsemblFungi"/>
</dbReference>
<dbReference type="GO" id="GO:0047938">
    <property type="term" value="F:glucose-6-phosphate 1-epimerase activity"/>
    <property type="evidence" value="ECO:0007669"/>
    <property type="project" value="EnsemblFungi"/>
</dbReference>
<evidence type="ECO:0000313" key="12">
    <source>
        <dbReference type="Proteomes" id="UP000070700"/>
    </source>
</evidence>
<evidence type="ECO:0000256" key="1">
    <source>
        <dbReference type="ARBA" id="ARBA00004926"/>
    </source>
</evidence>
<dbReference type="AlphaFoldDB" id="A0A132BE30"/>
<comment type="similarity">
    <text evidence="2 10">Belongs to the GPI family.</text>
</comment>
<name>A0A132BE30_MOLSC</name>
<dbReference type="InterPro" id="IPR001672">
    <property type="entry name" value="G6P_Isomerase"/>
</dbReference>
<dbReference type="InterPro" id="IPR035482">
    <property type="entry name" value="SIS_PGI_2"/>
</dbReference>
<comment type="function">
    <text evidence="8">In the cytoplasm, catalyzes the conversion of glucose-6-phosphate to fructose-6-phosphate, the second step in glycolysis, and the reverse reaction during gluconeogenesis.</text>
</comment>
<dbReference type="HAMAP" id="MF_00473">
    <property type="entry name" value="G6P_isomerase"/>
    <property type="match status" value="1"/>
</dbReference>
<dbReference type="STRING" id="149040.A0A132BE30"/>
<evidence type="ECO:0000256" key="2">
    <source>
        <dbReference type="ARBA" id="ARBA00006604"/>
    </source>
</evidence>
<dbReference type="Gene3D" id="1.10.1390.10">
    <property type="match status" value="1"/>
</dbReference>
<evidence type="ECO:0000256" key="8">
    <source>
        <dbReference type="ARBA" id="ARBA00024178"/>
    </source>
</evidence>
<keyword evidence="12" id="KW-1185">Reference proteome</keyword>
<dbReference type="GO" id="GO:0061621">
    <property type="term" value="P:canonical glycolysis"/>
    <property type="evidence" value="ECO:0007669"/>
    <property type="project" value="EnsemblFungi"/>
</dbReference>
<keyword evidence="6 10" id="KW-0324">Glycolysis</keyword>
<dbReference type="PROSITE" id="PS00174">
    <property type="entry name" value="P_GLUCOSE_ISOMERASE_2"/>
    <property type="match status" value="1"/>
</dbReference>
<dbReference type="CDD" id="cd05015">
    <property type="entry name" value="SIS_PGI_1"/>
    <property type="match status" value="1"/>
</dbReference>
<dbReference type="GO" id="GO:0005739">
    <property type="term" value="C:mitochondrion"/>
    <property type="evidence" value="ECO:0007669"/>
    <property type="project" value="EnsemblFungi"/>
</dbReference>
<dbReference type="PANTHER" id="PTHR11469">
    <property type="entry name" value="GLUCOSE-6-PHOSPHATE ISOMERASE"/>
    <property type="match status" value="1"/>
</dbReference>
<dbReference type="FunFam" id="1.10.1390.10:FF:000001">
    <property type="entry name" value="Glucose-6-phosphate isomerase"/>
    <property type="match status" value="1"/>
</dbReference>
<keyword evidence="7 10" id="KW-0413">Isomerase</keyword>
<reference evidence="11 12" key="1">
    <citation type="submission" date="2015-10" db="EMBL/GenBank/DDBJ databases">
        <title>Full genome of DAOMC 229536 Phialocephala scopiformis, a fungal endophyte of spruce producing the potent anti-insectan compound rugulosin.</title>
        <authorList>
            <consortium name="DOE Joint Genome Institute"/>
            <person name="Walker A.K."/>
            <person name="Frasz S.L."/>
            <person name="Seifert K.A."/>
            <person name="Miller J.D."/>
            <person name="Mondo S.J."/>
            <person name="Labutti K."/>
            <person name="Lipzen A."/>
            <person name="Dockter R."/>
            <person name="Kennedy M."/>
            <person name="Grigoriev I.V."/>
            <person name="Spatafora J.W."/>
        </authorList>
    </citation>
    <scope>NUCLEOTIDE SEQUENCE [LARGE SCALE GENOMIC DNA]</scope>
    <source>
        <strain evidence="11 12">CBS 120377</strain>
    </source>
</reference>
<dbReference type="Pfam" id="PF00342">
    <property type="entry name" value="PGI"/>
    <property type="match status" value="1"/>
</dbReference>
<dbReference type="InterPro" id="IPR023096">
    <property type="entry name" value="G6P_Isomerase_C"/>
</dbReference>
<dbReference type="GO" id="GO:0006094">
    <property type="term" value="P:gluconeogenesis"/>
    <property type="evidence" value="ECO:0007669"/>
    <property type="project" value="UniProtKB-KW"/>
</dbReference>
<accession>A0A132BE30</accession>
<dbReference type="EC" id="5.3.1.9" evidence="3 10"/>
<evidence type="ECO:0000256" key="5">
    <source>
        <dbReference type="ARBA" id="ARBA00022432"/>
    </source>
</evidence>
<evidence type="ECO:0000256" key="7">
    <source>
        <dbReference type="ARBA" id="ARBA00023235"/>
    </source>
</evidence>
<dbReference type="GO" id="GO:0004347">
    <property type="term" value="F:glucose-6-phosphate isomerase activity"/>
    <property type="evidence" value="ECO:0007669"/>
    <property type="project" value="UniProtKB-EC"/>
</dbReference>
<dbReference type="FunCoup" id="A0A132BE30">
    <property type="interactions" value="1127"/>
</dbReference>
<dbReference type="GO" id="GO:0005829">
    <property type="term" value="C:cytosol"/>
    <property type="evidence" value="ECO:0007669"/>
    <property type="project" value="TreeGrafter"/>
</dbReference>
<dbReference type="FunFam" id="3.40.50.10490:FF:000004">
    <property type="entry name" value="Glucose-6-phosphate isomerase"/>
    <property type="match status" value="1"/>
</dbReference>
<evidence type="ECO:0000256" key="9">
    <source>
        <dbReference type="ARBA" id="ARBA00029321"/>
    </source>
</evidence>
<sequence length="554" mass="61737">MAPADTLPSWSKLQDHHTRVGKSFVLKDEFKKDPTRFEKFSFSFPNTADGSEILFDFSKNFLTEETLKLLVQVAKEAKLEELRDAMFKGEKINKTEGRAVLHAALRNVSNEEIMVDGVNVTPGVNKELKHMEEFSEAVRSGEWKGYTGKPLTTIINIGIGGSDLGPVMVTEALKYYGDRKMTLHFVSNIDGTHMAEALRDSDPETTLFLVASKTFTTAETTTNANSAKEWFLEKTEGKGDIAKHFVALSTNESEVTKFGIDSKNMFGFESWVGGRYSVWSAIGLSVAIYIGFKNFHEFLSGAHAMDKHFRETPLEKNIPVIAGLLSVWYSDFYGAQTHLVSPFDQYLHRFPAYLQQLSMESNGKAVSRSTNEFIKYTTGPILFGEPATNAQHSFYQLLHQGTKLIPTDFILAAESHNPIDNNKHQKMLASNFFAQAEALMVGKNEAQLKEENTPTELLKHKTFLGNRPTTSILAQKITPGTLGALIVYYEHLTFTEGAIWDINSFDQWGVELGKVLAKKIQAELDTEGVPESHDSSTGGLIKAFKQKSGLLGKM</sequence>
<dbReference type="OrthoDB" id="5831190at2759"/>
<dbReference type="InterPro" id="IPR035476">
    <property type="entry name" value="SIS_PGI_1"/>
</dbReference>
<dbReference type="SUPFAM" id="SSF53697">
    <property type="entry name" value="SIS domain"/>
    <property type="match status" value="1"/>
</dbReference>
<dbReference type="KEGG" id="psco:LY89DRAFT_675329"/>
<comment type="catalytic activity">
    <reaction evidence="9 10">
        <text>alpha-D-glucose 6-phosphate = beta-D-fructose 6-phosphate</text>
        <dbReference type="Rhea" id="RHEA:11816"/>
        <dbReference type="ChEBI" id="CHEBI:57634"/>
        <dbReference type="ChEBI" id="CHEBI:58225"/>
        <dbReference type="EC" id="5.3.1.9"/>
    </reaction>
</comment>
<dbReference type="PROSITE" id="PS51463">
    <property type="entry name" value="P_GLUCOSE_ISOMERASE_3"/>
    <property type="match status" value="1"/>
</dbReference>
<dbReference type="NCBIfam" id="NF001211">
    <property type="entry name" value="PRK00179.1"/>
    <property type="match status" value="1"/>
</dbReference>
<dbReference type="PRINTS" id="PR00662">
    <property type="entry name" value="G6PISOMERASE"/>
</dbReference>
<evidence type="ECO:0000256" key="3">
    <source>
        <dbReference type="ARBA" id="ARBA00011952"/>
    </source>
</evidence>
<dbReference type="InParanoid" id="A0A132BE30"/>
<dbReference type="EMBL" id="KQ947429">
    <property type="protein sequence ID" value="KUJ10503.1"/>
    <property type="molecule type" value="Genomic_DNA"/>
</dbReference>
<organism evidence="11 12">
    <name type="scientific">Mollisia scopiformis</name>
    <name type="common">Conifer needle endophyte fungus</name>
    <name type="synonym">Phialocephala scopiformis</name>
    <dbReference type="NCBI Taxonomy" id="149040"/>
    <lineage>
        <taxon>Eukaryota</taxon>
        <taxon>Fungi</taxon>
        <taxon>Dikarya</taxon>
        <taxon>Ascomycota</taxon>
        <taxon>Pezizomycotina</taxon>
        <taxon>Leotiomycetes</taxon>
        <taxon>Helotiales</taxon>
        <taxon>Mollisiaceae</taxon>
        <taxon>Mollisia</taxon>
    </lineage>
</organism>
<proteinExistence type="inferred from homology"/>
<dbReference type="InterPro" id="IPR018189">
    <property type="entry name" value="Phosphoglucose_isomerase_CS"/>
</dbReference>
<evidence type="ECO:0000256" key="4">
    <source>
        <dbReference type="ARBA" id="ARBA00018388"/>
    </source>
</evidence>
<dbReference type="UniPathway" id="UPA00109">
    <property type="reaction ID" value="UER00181"/>
</dbReference>
<evidence type="ECO:0000313" key="11">
    <source>
        <dbReference type="EMBL" id="KUJ10503.1"/>
    </source>
</evidence>
<gene>
    <name evidence="11" type="ORF">LY89DRAFT_675329</name>
</gene>
<comment type="pathway">
    <text evidence="1 10">Carbohydrate degradation; glycolysis; D-glyceraldehyde 3-phosphate and glycerone phosphate from D-glucose: step 2/4.</text>
</comment>
<dbReference type="GeneID" id="28823227"/>
<dbReference type="PANTHER" id="PTHR11469:SF1">
    <property type="entry name" value="GLUCOSE-6-PHOSPHATE ISOMERASE"/>
    <property type="match status" value="1"/>
</dbReference>
<dbReference type="RefSeq" id="XP_018064858.1">
    <property type="nucleotide sequence ID" value="XM_018213501.1"/>
</dbReference>
<dbReference type="Proteomes" id="UP000070700">
    <property type="component" value="Unassembled WGS sequence"/>
</dbReference>
<dbReference type="PROSITE" id="PS00765">
    <property type="entry name" value="P_GLUCOSE_ISOMERASE_1"/>
    <property type="match status" value="1"/>
</dbReference>
<dbReference type="Gene3D" id="3.40.50.10490">
    <property type="entry name" value="Glucose-6-phosphate isomerase like protein, domain 1"/>
    <property type="match status" value="2"/>
</dbReference>
<evidence type="ECO:0000256" key="10">
    <source>
        <dbReference type="RuleBase" id="RU000612"/>
    </source>
</evidence>
<dbReference type="GO" id="GO:0048029">
    <property type="term" value="F:monosaccharide binding"/>
    <property type="evidence" value="ECO:0007669"/>
    <property type="project" value="TreeGrafter"/>
</dbReference>
<evidence type="ECO:0000256" key="6">
    <source>
        <dbReference type="ARBA" id="ARBA00023152"/>
    </source>
</evidence>